<protein>
    <submittedName>
        <fullName evidence="1">Uncharacterized protein</fullName>
    </submittedName>
</protein>
<reference evidence="1" key="2">
    <citation type="submission" date="2020-11" db="EMBL/GenBank/DDBJ databases">
        <authorList>
            <person name="McCartney M.A."/>
            <person name="Auch B."/>
            <person name="Kono T."/>
            <person name="Mallez S."/>
            <person name="Becker A."/>
            <person name="Gohl D.M."/>
            <person name="Silverstein K.A.T."/>
            <person name="Koren S."/>
            <person name="Bechman K.B."/>
            <person name="Herman A."/>
            <person name="Abrahante J.E."/>
            <person name="Garbe J."/>
        </authorList>
    </citation>
    <scope>NUCLEOTIDE SEQUENCE</scope>
    <source>
        <strain evidence="1">Duluth1</strain>
        <tissue evidence="1">Whole animal</tissue>
    </source>
</reference>
<sequence length="123" mass="14077">MLCLNPKRDVQLICKVYGKNQTGNILAQAQTCFRSKHFWREIILRRSLNMSFVFTVCLRPRRWFHATRHTGNLAATAFLGVADIVQEDSKTATSKSTTRTIILASLLRKSGSYRMVNTVRTQD</sequence>
<evidence type="ECO:0000313" key="1">
    <source>
        <dbReference type="EMBL" id="KAH3771232.1"/>
    </source>
</evidence>
<accession>A0A9D4IG63</accession>
<gene>
    <name evidence="1" type="ORF">DPMN_172541</name>
</gene>
<comment type="caution">
    <text evidence="1">The sequence shown here is derived from an EMBL/GenBank/DDBJ whole genome shotgun (WGS) entry which is preliminary data.</text>
</comment>
<evidence type="ECO:0000313" key="2">
    <source>
        <dbReference type="Proteomes" id="UP000828390"/>
    </source>
</evidence>
<keyword evidence="2" id="KW-1185">Reference proteome</keyword>
<proteinExistence type="predicted"/>
<dbReference type="EMBL" id="JAIWYP010000009">
    <property type="protein sequence ID" value="KAH3771232.1"/>
    <property type="molecule type" value="Genomic_DNA"/>
</dbReference>
<name>A0A9D4IG63_DREPO</name>
<organism evidence="1 2">
    <name type="scientific">Dreissena polymorpha</name>
    <name type="common">Zebra mussel</name>
    <name type="synonym">Mytilus polymorpha</name>
    <dbReference type="NCBI Taxonomy" id="45954"/>
    <lineage>
        <taxon>Eukaryota</taxon>
        <taxon>Metazoa</taxon>
        <taxon>Spiralia</taxon>
        <taxon>Lophotrochozoa</taxon>
        <taxon>Mollusca</taxon>
        <taxon>Bivalvia</taxon>
        <taxon>Autobranchia</taxon>
        <taxon>Heteroconchia</taxon>
        <taxon>Euheterodonta</taxon>
        <taxon>Imparidentia</taxon>
        <taxon>Neoheterodontei</taxon>
        <taxon>Myida</taxon>
        <taxon>Dreissenoidea</taxon>
        <taxon>Dreissenidae</taxon>
        <taxon>Dreissena</taxon>
    </lineage>
</organism>
<dbReference type="Proteomes" id="UP000828390">
    <property type="component" value="Unassembled WGS sequence"/>
</dbReference>
<dbReference type="AlphaFoldDB" id="A0A9D4IG63"/>
<reference evidence="1" key="1">
    <citation type="journal article" date="2019" name="bioRxiv">
        <title>The Genome of the Zebra Mussel, Dreissena polymorpha: A Resource for Invasive Species Research.</title>
        <authorList>
            <person name="McCartney M.A."/>
            <person name="Auch B."/>
            <person name="Kono T."/>
            <person name="Mallez S."/>
            <person name="Zhang Y."/>
            <person name="Obille A."/>
            <person name="Becker A."/>
            <person name="Abrahante J.E."/>
            <person name="Garbe J."/>
            <person name="Badalamenti J.P."/>
            <person name="Herman A."/>
            <person name="Mangelson H."/>
            <person name="Liachko I."/>
            <person name="Sullivan S."/>
            <person name="Sone E.D."/>
            <person name="Koren S."/>
            <person name="Silverstein K.A.T."/>
            <person name="Beckman K.B."/>
            <person name="Gohl D.M."/>
        </authorList>
    </citation>
    <scope>NUCLEOTIDE SEQUENCE</scope>
    <source>
        <strain evidence="1">Duluth1</strain>
        <tissue evidence="1">Whole animal</tissue>
    </source>
</reference>